<name>A0A1G2BW12_9BACT</name>
<dbReference type="Proteomes" id="UP000178109">
    <property type="component" value="Unassembled WGS sequence"/>
</dbReference>
<gene>
    <name evidence="1" type="ORF">A3H70_05655</name>
</gene>
<proteinExistence type="predicted"/>
<sequence>MRNPEILLDIEQTREKKSKKEILNLSPEALVQYLSDLEERGKLENFLQQAVEDDSLLAELSYWEKWLKKDQQAILDKIIKNKRENYPGNSESLPLELEKKFTEKELKLIFSNLRAIQLTFGCSKGCPFCGFDAIKGVRESIPYPQLANLFEKYGSEISKGEPMLYWASEPSDYESKDGLEDRTYKDVHQLAIRHSGYDPSITSSNTSDKDWMNFMASSTSEFSVDRRLSVFGMREDALDALKTRLQETKHMIRGLGNLSSSVRPHGEQFSHIKGMGESLLGQKESDDILKAGIACTEGTLLTPRGLYSTLVMPITKENPQGLIITPLERISDEAVKKGDNIQEVMCRSVIEGRYYFKGGGVKKGDKFQKYTGSFPKSIIVNTSGTRYKVSIDQEGMIVESEELDESDKTIMKLY</sequence>
<evidence type="ECO:0000313" key="2">
    <source>
        <dbReference type="Proteomes" id="UP000178109"/>
    </source>
</evidence>
<accession>A0A1G2BW12</accession>
<comment type="caution">
    <text evidence="1">The sequence shown here is derived from an EMBL/GenBank/DDBJ whole genome shotgun (WGS) entry which is preliminary data.</text>
</comment>
<protein>
    <recommendedName>
        <fullName evidence="3">Radical SAM core domain-containing protein</fullName>
    </recommendedName>
</protein>
<evidence type="ECO:0008006" key="3">
    <source>
        <dbReference type="Google" id="ProtNLM"/>
    </source>
</evidence>
<organism evidence="1 2">
    <name type="scientific">Candidatus Komeilibacteria bacterium RIFCSPLOWO2_02_FULL_48_11</name>
    <dbReference type="NCBI Taxonomy" id="1798553"/>
    <lineage>
        <taxon>Bacteria</taxon>
        <taxon>Candidatus Komeiliibacteriota</taxon>
    </lineage>
</organism>
<dbReference type="AlphaFoldDB" id="A0A1G2BW12"/>
<reference evidence="1 2" key="1">
    <citation type="journal article" date="2016" name="Nat. Commun.">
        <title>Thousands of microbial genomes shed light on interconnected biogeochemical processes in an aquifer system.</title>
        <authorList>
            <person name="Anantharaman K."/>
            <person name="Brown C.T."/>
            <person name="Hug L.A."/>
            <person name="Sharon I."/>
            <person name="Castelle C.J."/>
            <person name="Probst A.J."/>
            <person name="Thomas B.C."/>
            <person name="Singh A."/>
            <person name="Wilkins M.J."/>
            <person name="Karaoz U."/>
            <person name="Brodie E.L."/>
            <person name="Williams K.H."/>
            <person name="Hubbard S.S."/>
            <person name="Banfield J.F."/>
        </authorList>
    </citation>
    <scope>NUCLEOTIDE SEQUENCE [LARGE SCALE GENOMIC DNA]</scope>
</reference>
<evidence type="ECO:0000313" key="1">
    <source>
        <dbReference type="EMBL" id="OGY93126.1"/>
    </source>
</evidence>
<dbReference type="EMBL" id="MHKO01000004">
    <property type="protein sequence ID" value="OGY93126.1"/>
    <property type="molecule type" value="Genomic_DNA"/>
</dbReference>